<accession>A0ABY5W0X0</accession>
<dbReference type="EMBL" id="CP073720">
    <property type="protein sequence ID" value="UWP83172.1"/>
    <property type="molecule type" value="Genomic_DNA"/>
</dbReference>
<reference evidence="2" key="1">
    <citation type="submission" date="2021-04" db="EMBL/GenBank/DDBJ databases">
        <authorList>
            <person name="Hartkoorn R.C."/>
            <person name="Beaudoing E."/>
            <person name="Hot D."/>
        </authorList>
    </citation>
    <scope>NUCLEOTIDE SEQUENCE</scope>
    <source>
        <strain evidence="2">NRRL B-16292</strain>
    </source>
</reference>
<evidence type="ECO:0000313" key="3">
    <source>
        <dbReference type="Proteomes" id="UP001059617"/>
    </source>
</evidence>
<evidence type="ECO:0000313" key="2">
    <source>
        <dbReference type="EMBL" id="UWP83172.1"/>
    </source>
</evidence>
<evidence type="ECO:0000256" key="1">
    <source>
        <dbReference type="SAM" id="Phobius"/>
    </source>
</evidence>
<organism evidence="2 3">
    <name type="scientific">Dactylosporangium fulvum</name>
    <dbReference type="NCBI Taxonomy" id="53359"/>
    <lineage>
        <taxon>Bacteria</taxon>
        <taxon>Bacillati</taxon>
        <taxon>Actinomycetota</taxon>
        <taxon>Actinomycetes</taxon>
        <taxon>Micromonosporales</taxon>
        <taxon>Micromonosporaceae</taxon>
        <taxon>Dactylosporangium</taxon>
    </lineage>
</organism>
<keyword evidence="1" id="KW-0812">Transmembrane</keyword>
<sequence length="190" mass="21110">MPGPQLFAPPAADALTFRPGFWRTFAAVLAMTMVIWSVLFFLLFFLITLAMRPPSPPDWLLVSILVQIPGGPIAYAATFALIRWSRCQDWLRVSSAGLELASRGSSPLLVRWPALESVRLVRRFGTPMLEVTPTGPEGVHVHSAGSFMPRPRTRDGRDTFVVDIWLVRPGRAELRSALERHLPPGTMLVP</sequence>
<keyword evidence="3" id="KW-1185">Reference proteome</keyword>
<feature type="transmembrane region" description="Helical" evidence="1">
    <location>
        <begin position="25"/>
        <end position="47"/>
    </location>
</feature>
<keyword evidence="1" id="KW-0472">Membrane</keyword>
<reference evidence="2" key="2">
    <citation type="submission" date="2022-09" db="EMBL/GenBank/DDBJ databases">
        <title>Biosynthetic gene clusters of Dactylosporangioum fulvum.</title>
        <authorList>
            <person name="Caradec T."/>
        </authorList>
    </citation>
    <scope>NUCLEOTIDE SEQUENCE</scope>
    <source>
        <strain evidence="2">NRRL B-16292</strain>
    </source>
</reference>
<dbReference type="Proteomes" id="UP001059617">
    <property type="component" value="Chromosome"/>
</dbReference>
<dbReference type="RefSeq" id="WP_259860952.1">
    <property type="nucleotide sequence ID" value="NZ_BAAAST010000024.1"/>
</dbReference>
<name>A0ABY5W0X0_9ACTN</name>
<evidence type="ECO:0008006" key="4">
    <source>
        <dbReference type="Google" id="ProtNLM"/>
    </source>
</evidence>
<gene>
    <name evidence="2" type="ORF">Dfulv_02360</name>
</gene>
<proteinExistence type="predicted"/>
<feature type="transmembrane region" description="Helical" evidence="1">
    <location>
        <begin position="59"/>
        <end position="82"/>
    </location>
</feature>
<protein>
    <recommendedName>
        <fullName evidence="4">Integral membrane protein</fullName>
    </recommendedName>
</protein>
<keyword evidence="1" id="KW-1133">Transmembrane helix</keyword>